<dbReference type="Pfam" id="PF13604">
    <property type="entry name" value="AAA_30"/>
    <property type="match status" value="1"/>
</dbReference>
<dbReference type="InterPro" id="IPR027417">
    <property type="entry name" value="P-loop_NTPase"/>
</dbReference>
<keyword evidence="2" id="KW-0378">Hydrolase</keyword>
<dbReference type="RefSeq" id="WP_128694254.1">
    <property type="nucleotide sequence ID" value="NZ_LHQS01000002.1"/>
</dbReference>
<keyword evidence="7" id="KW-1185">Reference proteome</keyword>
<proteinExistence type="predicted"/>
<dbReference type="OrthoDB" id="45637at2157"/>
<evidence type="ECO:0000313" key="7">
    <source>
        <dbReference type="Proteomes" id="UP000290932"/>
    </source>
</evidence>
<dbReference type="Gene3D" id="3.40.50.300">
    <property type="entry name" value="P-loop containing nucleotide triphosphate hydrolases"/>
    <property type="match status" value="2"/>
</dbReference>
<dbReference type="SUPFAM" id="SSF52540">
    <property type="entry name" value="P-loop containing nucleoside triphosphate hydrolases"/>
    <property type="match status" value="1"/>
</dbReference>
<evidence type="ECO:0000256" key="4">
    <source>
        <dbReference type="ARBA" id="ARBA00022840"/>
    </source>
</evidence>
<comment type="caution">
    <text evidence="6">The sequence shown here is derived from an EMBL/GenBank/DDBJ whole genome shotgun (WGS) entry which is preliminary data.</text>
</comment>
<evidence type="ECO:0000256" key="1">
    <source>
        <dbReference type="ARBA" id="ARBA00022741"/>
    </source>
</evidence>
<dbReference type="GO" id="GO:0043139">
    <property type="term" value="F:5'-3' DNA helicase activity"/>
    <property type="evidence" value="ECO:0007669"/>
    <property type="project" value="TreeGrafter"/>
</dbReference>
<evidence type="ECO:0000256" key="2">
    <source>
        <dbReference type="ARBA" id="ARBA00022801"/>
    </source>
</evidence>
<dbReference type="CDD" id="cd18808">
    <property type="entry name" value="SF1_C_Upf1"/>
    <property type="match status" value="1"/>
</dbReference>
<dbReference type="GO" id="GO:0005524">
    <property type="term" value="F:ATP binding"/>
    <property type="evidence" value="ECO:0007669"/>
    <property type="project" value="UniProtKB-KW"/>
</dbReference>
<organism evidence="6 7">
    <name type="scientific">Methanoculleus taiwanensis</name>
    <dbReference type="NCBI Taxonomy" id="1550565"/>
    <lineage>
        <taxon>Archaea</taxon>
        <taxon>Methanobacteriati</taxon>
        <taxon>Methanobacteriota</taxon>
        <taxon>Stenosarchaea group</taxon>
        <taxon>Methanomicrobia</taxon>
        <taxon>Methanomicrobiales</taxon>
        <taxon>Methanomicrobiaceae</taxon>
        <taxon>Methanoculleus</taxon>
    </lineage>
</organism>
<keyword evidence="1" id="KW-0547">Nucleotide-binding</keyword>
<dbReference type="PANTHER" id="PTHR43788">
    <property type="entry name" value="DNA2/NAM7 HELICASE FAMILY MEMBER"/>
    <property type="match status" value="1"/>
</dbReference>
<keyword evidence="3 6" id="KW-0347">Helicase</keyword>
<dbReference type="InterPro" id="IPR047187">
    <property type="entry name" value="SF1_C_Upf1"/>
</dbReference>
<dbReference type="InterPro" id="IPR003593">
    <property type="entry name" value="AAA+_ATPase"/>
</dbReference>
<evidence type="ECO:0000313" key="6">
    <source>
        <dbReference type="EMBL" id="RXE56461.1"/>
    </source>
</evidence>
<dbReference type="Pfam" id="PF13087">
    <property type="entry name" value="AAA_12"/>
    <property type="match status" value="1"/>
</dbReference>
<sequence>MVRFNLSPSLIGRYFYHDCDRYLRYHATPEQEREASGIPVLLPDTSPVTAALLDAGISWEEQVIRTSLAGRVRVPGGAGALAERSFSIEESFALLPDLAPGEALYQPTIPVSIHFLQKYGLDPELHRFAPCRPDLVVRDGTMLRVIDIKASEELSISHRIQATLYALFLDHALTLLGIDRKVDLCRAGIWLYDRDEPETFDLSLNIRVLEEFLRFRLPAILAAPPDEVSWHLTSRCESCEFSGSCRAEATSRRSVSLIPDLSTAACRYLRDDLGVTTLPDLSRFLDAPGSDLHLKICGSLAHQQSRLSAIVQALETGLTIPLEGTSRALPVYEDIGITLTLQRDPVSGRIYAAGFRRFKGDAVYGSPSREALFVAEDPDDCVRVQREFIRALAGELEAVHDYNRPREWADQKSVQTYVYDTYEADLFSRLLADALNDPGAAADALRLRFYYQDAGMADGQNHPNTPVAYPLVVLTREIRRLLALPVPFSLRMPEVLQELQSSRFAFELNPGSLFWHDHGNALKGDAIVMAWGGRRAEALEWIRSELSRRLLATGSLLDGLRERVRGGLVRWPANFRFPRPWDVSNPEISRLLFIMEYESALGALRVQELRSRPWAARVRDGISIPVQKSIGNFWKVQSPIDSLLFEQSATFSYLLVPNGDAGEEAQAGFDDPRYRDSMNPGKSGVCFARVQDTIVDRKAGLLKGFALEVGYGRGHAPFSEGDEAVLHPRFTDFTAKRYRERLLELDAEADNAFLRLLSDPHSFAGQVSEPEAIRREAGLLAKKAGFTPSQARAFEKMLASRLTLVWGPPGTGKTHFLAAAVLALVKARRVHGRRVRVGVTAFTHAAIENLLVKMQESIDEYGLAAELPLYKLRDLRTPKGERCLQALPHDRVESVVDYPALVLGGTVHSFGRLEKFLPSLDILIVDEASQMKPAELALVITALGEEGRLILAGDDLQLPPIVLGGYPVPDDGLPGLEDSIFAYLRHRDDPASPVYTCQLLENWRMNATLSLFPAETLYGSGYAPATEAIGRQQLSLLPGEPPASPGRELAHWILDPTYPLVLCVLENVRTTVENRIEAELVAHLTSGLRERLADPATGAPYPATEDGDYRFWRQGLFVVSPHHAQIHAIRSLLAGIRDWQYQPFVDTVDKMQGQEADAVIISYGVSDIETALAEAEFIYSRNRLNVSVTRSRSKCIVFLPRPLLEPPLDLLQNERASLGLLHMLDLQEFCRTRGEERIFDLDWIEGAAGASLTVLRVSESGEDG</sequence>
<protein>
    <submittedName>
        <fullName evidence="6">ATP-dependent helicase</fullName>
    </submittedName>
</protein>
<dbReference type="PANTHER" id="PTHR43788:SF8">
    <property type="entry name" value="DNA-BINDING PROTEIN SMUBP-2"/>
    <property type="match status" value="1"/>
</dbReference>
<dbReference type="Gene3D" id="3.90.320.10">
    <property type="match status" value="1"/>
</dbReference>
<dbReference type="InterPro" id="IPR041679">
    <property type="entry name" value="DNA2/NAM7-like_C"/>
</dbReference>
<dbReference type="InterPro" id="IPR050534">
    <property type="entry name" value="Coronavir_polyprotein_1ab"/>
</dbReference>
<gene>
    <name evidence="6" type="ORF">ABH15_10320</name>
</gene>
<dbReference type="GO" id="GO:0016787">
    <property type="term" value="F:hydrolase activity"/>
    <property type="evidence" value="ECO:0007669"/>
    <property type="project" value="UniProtKB-KW"/>
</dbReference>
<dbReference type="SMART" id="SM00382">
    <property type="entry name" value="AAA"/>
    <property type="match status" value="1"/>
</dbReference>
<evidence type="ECO:0000259" key="5">
    <source>
        <dbReference type="SMART" id="SM00382"/>
    </source>
</evidence>
<dbReference type="AlphaFoldDB" id="A0A498H0L3"/>
<dbReference type="InterPro" id="IPR011604">
    <property type="entry name" value="PDDEXK-like_dom_sf"/>
</dbReference>
<accession>A0A498H0L3</accession>
<keyword evidence="4" id="KW-0067">ATP-binding</keyword>
<feature type="domain" description="AAA+ ATPase" evidence="5">
    <location>
        <begin position="799"/>
        <end position="962"/>
    </location>
</feature>
<dbReference type="EMBL" id="LHQS01000002">
    <property type="protein sequence ID" value="RXE56461.1"/>
    <property type="molecule type" value="Genomic_DNA"/>
</dbReference>
<reference evidence="6 7" key="1">
    <citation type="journal article" date="2015" name="Int. J. Syst. Evol. Microbiol.">
        <title>Methanoculleus taiwanensis sp. nov., a methanogen isolated from deep marine sediment at the deformation front area near Taiwan.</title>
        <authorList>
            <person name="Weng C.Y."/>
            <person name="Chen S.C."/>
            <person name="Lai M.C."/>
            <person name="Wu S.Y."/>
            <person name="Lin S."/>
            <person name="Yang T.F."/>
            <person name="Chen P.C."/>
        </authorList>
    </citation>
    <scope>NUCLEOTIDE SEQUENCE [LARGE SCALE GENOMIC DNA]</scope>
    <source>
        <strain evidence="6 7">CYW4</strain>
    </source>
</reference>
<dbReference type="Proteomes" id="UP000290932">
    <property type="component" value="Unassembled WGS sequence"/>
</dbReference>
<name>A0A498H0L3_9EURY</name>
<evidence type="ECO:0000256" key="3">
    <source>
        <dbReference type="ARBA" id="ARBA00022806"/>
    </source>
</evidence>